<accession>A0A9Q1GEM5</accession>
<dbReference type="Proteomes" id="UP001152622">
    <property type="component" value="Chromosome 1"/>
</dbReference>
<keyword evidence="2" id="KW-1185">Reference proteome</keyword>
<dbReference type="EMBL" id="JAINUF010000001">
    <property type="protein sequence ID" value="KAJ8382104.1"/>
    <property type="molecule type" value="Genomic_DNA"/>
</dbReference>
<sequence length="193" mass="20871">MSCRDHNVNGKKSIPSQSEILSLTDSVNYRGLVYDTPIQAPHTTLGCSSHSSPLLPLWPPAVNPSAARLPAAQPGCCLPHLRNLLTCFPRTKTGGVCAPESPPLSRPESQMVCFTPAGCGFSSRHLIPGLLPGRGQVARRGSSRVTGLNYRELRVDPFSGSSHNLKCRTPLIMARAAAEYADADRQECHAFRR</sequence>
<gene>
    <name evidence="1" type="ORF">SKAU_G00028820</name>
</gene>
<name>A0A9Q1GEM5_SYNKA</name>
<organism evidence="1 2">
    <name type="scientific">Synaphobranchus kaupii</name>
    <name type="common">Kaup's arrowtooth eel</name>
    <dbReference type="NCBI Taxonomy" id="118154"/>
    <lineage>
        <taxon>Eukaryota</taxon>
        <taxon>Metazoa</taxon>
        <taxon>Chordata</taxon>
        <taxon>Craniata</taxon>
        <taxon>Vertebrata</taxon>
        <taxon>Euteleostomi</taxon>
        <taxon>Actinopterygii</taxon>
        <taxon>Neopterygii</taxon>
        <taxon>Teleostei</taxon>
        <taxon>Anguilliformes</taxon>
        <taxon>Synaphobranchidae</taxon>
        <taxon>Synaphobranchus</taxon>
    </lineage>
</organism>
<proteinExistence type="predicted"/>
<evidence type="ECO:0000313" key="1">
    <source>
        <dbReference type="EMBL" id="KAJ8382104.1"/>
    </source>
</evidence>
<reference evidence="1" key="1">
    <citation type="journal article" date="2023" name="Science">
        <title>Genome structures resolve the early diversification of teleost fishes.</title>
        <authorList>
            <person name="Parey E."/>
            <person name="Louis A."/>
            <person name="Montfort J."/>
            <person name="Bouchez O."/>
            <person name="Roques C."/>
            <person name="Iampietro C."/>
            <person name="Lluch J."/>
            <person name="Castinel A."/>
            <person name="Donnadieu C."/>
            <person name="Desvignes T."/>
            <person name="Floi Bucao C."/>
            <person name="Jouanno E."/>
            <person name="Wen M."/>
            <person name="Mejri S."/>
            <person name="Dirks R."/>
            <person name="Jansen H."/>
            <person name="Henkel C."/>
            <person name="Chen W.J."/>
            <person name="Zahm M."/>
            <person name="Cabau C."/>
            <person name="Klopp C."/>
            <person name="Thompson A.W."/>
            <person name="Robinson-Rechavi M."/>
            <person name="Braasch I."/>
            <person name="Lecointre G."/>
            <person name="Bobe J."/>
            <person name="Postlethwait J.H."/>
            <person name="Berthelot C."/>
            <person name="Roest Crollius H."/>
            <person name="Guiguen Y."/>
        </authorList>
    </citation>
    <scope>NUCLEOTIDE SEQUENCE</scope>
    <source>
        <strain evidence="1">WJC10195</strain>
    </source>
</reference>
<protein>
    <submittedName>
        <fullName evidence="1">Uncharacterized protein</fullName>
    </submittedName>
</protein>
<dbReference type="AlphaFoldDB" id="A0A9Q1GEM5"/>
<comment type="caution">
    <text evidence="1">The sequence shown here is derived from an EMBL/GenBank/DDBJ whole genome shotgun (WGS) entry which is preliminary data.</text>
</comment>
<evidence type="ECO:0000313" key="2">
    <source>
        <dbReference type="Proteomes" id="UP001152622"/>
    </source>
</evidence>